<dbReference type="GO" id="GO:0003676">
    <property type="term" value="F:nucleic acid binding"/>
    <property type="evidence" value="ECO:0007669"/>
    <property type="project" value="InterPro"/>
</dbReference>
<dbReference type="CDD" id="cd17990">
    <property type="entry name" value="DEXHc_HrpB"/>
    <property type="match status" value="1"/>
</dbReference>
<dbReference type="Proteomes" id="UP000697710">
    <property type="component" value="Unassembled WGS sequence"/>
</dbReference>
<keyword evidence="3 7" id="KW-0347">Helicase</keyword>
<dbReference type="InterPro" id="IPR001650">
    <property type="entry name" value="Helicase_C-like"/>
</dbReference>
<dbReference type="SMART" id="SM00847">
    <property type="entry name" value="HA2"/>
    <property type="match status" value="1"/>
</dbReference>
<sequence>MSRSPLPIDPFLPAVDQALREGTRLLVQAEPGAGKTTRIPPVLVDGGHAPAGRLASIVPAEQMVVVLEPRRIAARLASRRVAAERGGEVGQEVGYQVRFERRRSAQTRILFVTEGVLLRWLLDDPEIPWIGAVVLDEFHERSLEADLCLALLREIQSTIRSDLRLVVMSATLETDALQRYLDPAPVLTVPGREHPIEIDYLESAQPPPMEESVALAFTHLLEDGFAASVLVFVPGAGEIRRCLRTLDPLARKRGFDLFPLHGDLPPEEQERAIRPGARPRVIVSTNVAEASVTVDGVHAVIDSGRVRVARYDVWSGIDRLVTERVSRASAIQRAGRAGRLGPGRCIRLYRERELESFAAAIEPEIERIDLSGAVLAVKAWGDRALESFAWLTPPRPEALERARTLLQWIGALDDRERITARGRRLLRLPLPPRLARVLDAAHTAGVGAAGALAVALAEAGDLRRGTRTFGDGTRPPVQTAESDLLVLSDLFLEAEASRFERSAVARLGLDGRALWRAAQVRDQLRRVVEPQGPRPPDERAEG</sequence>
<feature type="domain" description="Helicase ATP-binding" evidence="5">
    <location>
        <begin position="16"/>
        <end position="190"/>
    </location>
</feature>
<dbReference type="Gene3D" id="3.40.50.300">
    <property type="entry name" value="P-loop containing nucleotide triphosphate hydrolases"/>
    <property type="match status" value="2"/>
</dbReference>
<dbReference type="CDD" id="cd18791">
    <property type="entry name" value="SF2_C_RHA"/>
    <property type="match status" value="1"/>
</dbReference>
<dbReference type="InterPro" id="IPR014001">
    <property type="entry name" value="Helicase_ATP-bd"/>
</dbReference>
<keyword evidence="1" id="KW-0547">Nucleotide-binding</keyword>
<organism evidence="7 8">
    <name type="scientific">Eiseniibacteriota bacterium</name>
    <dbReference type="NCBI Taxonomy" id="2212470"/>
    <lineage>
        <taxon>Bacteria</taxon>
        <taxon>Candidatus Eiseniibacteriota</taxon>
    </lineage>
</organism>
<dbReference type="InterPro" id="IPR027417">
    <property type="entry name" value="P-loop_NTPase"/>
</dbReference>
<evidence type="ECO:0000256" key="1">
    <source>
        <dbReference type="ARBA" id="ARBA00022741"/>
    </source>
</evidence>
<keyword evidence="4" id="KW-0067">ATP-binding</keyword>
<dbReference type="PANTHER" id="PTHR43519">
    <property type="entry name" value="ATP-DEPENDENT RNA HELICASE HRPB"/>
    <property type="match status" value="1"/>
</dbReference>
<evidence type="ECO:0000256" key="3">
    <source>
        <dbReference type="ARBA" id="ARBA00022806"/>
    </source>
</evidence>
<dbReference type="InterPro" id="IPR007502">
    <property type="entry name" value="Helicase-assoc_dom"/>
</dbReference>
<dbReference type="FunFam" id="3.40.50.300:FF:002125">
    <property type="entry name" value="ATP-dependent helicase HrpB"/>
    <property type="match status" value="1"/>
</dbReference>
<dbReference type="SMART" id="SM00487">
    <property type="entry name" value="DEXDc"/>
    <property type="match status" value="1"/>
</dbReference>
<dbReference type="Pfam" id="PF00270">
    <property type="entry name" value="DEAD"/>
    <property type="match status" value="1"/>
</dbReference>
<protein>
    <submittedName>
        <fullName evidence="7">ATP-dependent RNA helicase</fullName>
    </submittedName>
</protein>
<dbReference type="AlphaFoldDB" id="A0A956M277"/>
<dbReference type="Gene3D" id="1.20.120.1080">
    <property type="match status" value="1"/>
</dbReference>
<dbReference type="InterPro" id="IPR011545">
    <property type="entry name" value="DEAD/DEAH_box_helicase_dom"/>
</dbReference>
<name>A0A956M277_UNCEI</name>
<proteinExistence type="predicted"/>
<dbReference type="GO" id="GO:0004386">
    <property type="term" value="F:helicase activity"/>
    <property type="evidence" value="ECO:0007669"/>
    <property type="project" value="UniProtKB-KW"/>
</dbReference>
<dbReference type="GO" id="GO:0005524">
    <property type="term" value="F:ATP binding"/>
    <property type="evidence" value="ECO:0007669"/>
    <property type="project" value="UniProtKB-KW"/>
</dbReference>
<dbReference type="PROSITE" id="PS51192">
    <property type="entry name" value="HELICASE_ATP_BIND_1"/>
    <property type="match status" value="1"/>
</dbReference>
<dbReference type="InterPro" id="IPR048333">
    <property type="entry name" value="HA2_WH"/>
</dbReference>
<feature type="non-terminal residue" evidence="7">
    <location>
        <position position="542"/>
    </location>
</feature>
<evidence type="ECO:0000256" key="4">
    <source>
        <dbReference type="ARBA" id="ARBA00022840"/>
    </source>
</evidence>
<dbReference type="InterPro" id="IPR049614">
    <property type="entry name" value="HrpB_DEXH"/>
</dbReference>
<dbReference type="PANTHER" id="PTHR43519:SF1">
    <property type="entry name" value="ATP-DEPENDENT RNA HELICASE HRPB"/>
    <property type="match status" value="1"/>
</dbReference>
<evidence type="ECO:0000259" key="6">
    <source>
        <dbReference type="PROSITE" id="PS51194"/>
    </source>
</evidence>
<gene>
    <name evidence="7" type="ORF">KC729_17480</name>
</gene>
<evidence type="ECO:0000256" key="2">
    <source>
        <dbReference type="ARBA" id="ARBA00022801"/>
    </source>
</evidence>
<dbReference type="Pfam" id="PF04408">
    <property type="entry name" value="WHD_HA2"/>
    <property type="match status" value="1"/>
</dbReference>
<dbReference type="PROSITE" id="PS51194">
    <property type="entry name" value="HELICASE_CTER"/>
    <property type="match status" value="1"/>
</dbReference>
<dbReference type="EMBL" id="JAGQHR010000715">
    <property type="protein sequence ID" value="MCA9729483.1"/>
    <property type="molecule type" value="Genomic_DNA"/>
</dbReference>
<comment type="caution">
    <text evidence="7">The sequence shown here is derived from an EMBL/GenBank/DDBJ whole genome shotgun (WGS) entry which is preliminary data.</text>
</comment>
<evidence type="ECO:0000259" key="5">
    <source>
        <dbReference type="PROSITE" id="PS51192"/>
    </source>
</evidence>
<keyword evidence="2" id="KW-0378">Hydrolase</keyword>
<evidence type="ECO:0000313" key="8">
    <source>
        <dbReference type="Proteomes" id="UP000697710"/>
    </source>
</evidence>
<accession>A0A956M277</accession>
<dbReference type="SUPFAM" id="SSF52540">
    <property type="entry name" value="P-loop containing nucleoside triphosphate hydrolases"/>
    <property type="match status" value="1"/>
</dbReference>
<dbReference type="Pfam" id="PF00271">
    <property type="entry name" value="Helicase_C"/>
    <property type="match status" value="1"/>
</dbReference>
<dbReference type="SMART" id="SM00490">
    <property type="entry name" value="HELICc"/>
    <property type="match status" value="1"/>
</dbReference>
<dbReference type="GO" id="GO:0016787">
    <property type="term" value="F:hydrolase activity"/>
    <property type="evidence" value="ECO:0007669"/>
    <property type="project" value="UniProtKB-KW"/>
</dbReference>
<reference evidence="7" key="1">
    <citation type="submission" date="2020-04" db="EMBL/GenBank/DDBJ databases">
        <authorList>
            <person name="Zhang T."/>
        </authorList>
    </citation>
    <scope>NUCLEOTIDE SEQUENCE</scope>
    <source>
        <strain evidence="7">HKST-UBA01</strain>
    </source>
</reference>
<reference evidence="7" key="2">
    <citation type="journal article" date="2021" name="Microbiome">
        <title>Successional dynamics and alternative stable states in a saline activated sludge microbial community over 9 years.</title>
        <authorList>
            <person name="Wang Y."/>
            <person name="Ye J."/>
            <person name="Ju F."/>
            <person name="Liu L."/>
            <person name="Boyd J.A."/>
            <person name="Deng Y."/>
            <person name="Parks D.H."/>
            <person name="Jiang X."/>
            <person name="Yin X."/>
            <person name="Woodcroft B.J."/>
            <person name="Tyson G.W."/>
            <person name="Hugenholtz P."/>
            <person name="Polz M.F."/>
            <person name="Zhang T."/>
        </authorList>
    </citation>
    <scope>NUCLEOTIDE SEQUENCE</scope>
    <source>
        <strain evidence="7">HKST-UBA01</strain>
    </source>
</reference>
<feature type="domain" description="Helicase C-terminal" evidence="6">
    <location>
        <begin position="220"/>
        <end position="381"/>
    </location>
</feature>
<evidence type="ECO:0000313" key="7">
    <source>
        <dbReference type="EMBL" id="MCA9729483.1"/>
    </source>
</evidence>